<organism evidence="2 3">
    <name type="scientific">Obba rivulosa</name>
    <dbReference type="NCBI Taxonomy" id="1052685"/>
    <lineage>
        <taxon>Eukaryota</taxon>
        <taxon>Fungi</taxon>
        <taxon>Dikarya</taxon>
        <taxon>Basidiomycota</taxon>
        <taxon>Agaricomycotina</taxon>
        <taxon>Agaricomycetes</taxon>
        <taxon>Polyporales</taxon>
        <taxon>Gelatoporiaceae</taxon>
        <taxon>Obba</taxon>
    </lineage>
</organism>
<dbReference type="EMBL" id="KV722397">
    <property type="protein sequence ID" value="OCH90832.1"/>
    <property type="molecule type" value="Genomic_DNA"/>
</dbReference>
<protein>
    <submittedName>
        <fullName evidence="2">Uncharacterized protein</fullName>
    </submittedName>
</protein>
<name>A0A8E2B264_9APHY</name>
<keyword evidence="3" id="KW-1185">Reference proteome</keyword>
<sequence>MPLPTNTSMIASAPTEELPPPEQWATERQRMSPSQERMLVHLAREHSVHLPFLDPASPRYQQLPSKVDARILIDMLKSGQTPAQDFVDSLPEAQPEEITAPYEWQAAEDTPSEAMLHQLRSVSAKMGVAVPDTAGLKKADVAAMLRALDHM</sequence>
<feature type="compositionally biased region" description="Polar residues" evidence="1">
    <location>
        <begin position="1"/>
        <end position="10"/>
    </location>
</feature>
<evidence type="ECO:0000256" key="1">
    <source>
        <dbReference type="SAM" id="MobiDB-lite"/>
    </source>
</evidence>
<reference evidence="2 3" key="1">
    <citation type="submission" date="2016-07" db="EMBL/GenBank/DDBJ databases">
        <title>Draft genome of the white-rot fungus Obba rivulosa 3A-2.</title>
        <authorList>
            <consortium name="DOE Joint Genome Institute"/>
            <person name="Miettinen O."/>
            <person name="Riley R."/>
            <person name="Acob R."/>
            <person name="Barry K."/>
            <person name="Cullen D."/>
            <person name="De Vries R."/>
            <person name="Hainaut M."/>
            <person name="Hatakka A."/>
            <person name="Henrissat B."/>
            <person name="Hilden K."/>
            <person name="Kuo R."/>
            <person name="Labutti K."/>
            <person name="Lipzen A."/>
            <person name="Makela M.R."/>
            <person name="Sandor L."/>
            <person name="Spatafora J.W."/>
            <person name="Grigoriev I.V."/>
            <person name="Hibbett D.S."/>
        </authorList>
    </citation>
    <scope>NUCLEOTIDE SEQUENCE [LARGE SCALE GENOMIC DNA]</scope>
    <source>
        <strain evidence="2 3">3A-2</strain>
    </source>
</reference>
<dbReference type="OrthoDB" id="10562105at2759"/>
<feature type="region of interest" description="Disordered" evidence="1">
    <location>
        <begin position="1"/>
        <end position="32"/>
    </location>
</feature>
<dbReference type="AlphaFoldDB" id="A0A8E2B264"/>
<evidence type="ECO:0000313" key="2">
    <source>
        <dbReference type="EMBL" id="OCH90832.1"/>
    </source>
</evidence>
<dbReference type="Proteomes" id="UP000250043">
    <property type="component" value="Unassembled WGS sequence"/>
</dbReference>
<proteinExistence type="predicted"/>
<gene>
    <name evidence="2" type="ORF">OBBRIDRAFT_825731</name>
</gene>
<accession>A0A8E2B264</accession>
<evidence type="ECO:0000313" key="3">
    <source>
        <dbReference type="Proteomes" id="UP000250043"/>
    </source>
</evidence>